<evidence type="ECO:0000256" key="1">
    <source>
        <dbReference type="SAM" id="Phobius"/>
    </source>
</evidence>
<gene>
    <name evidence="2" type="ORF">SAMN02745124_00168</name>
</gene>
<evidence type="ECO:0000313" key="3">
    <source>
        <dbReference type="Proteomes" id="UP000184139"/>
    </source>
</evidence>
<protein>
    <submittedName>
        <fullName evidence="2">Uncharacterized protein</fullName>
    </submittedName>
</protein>
<keyword evidence="3" id="KW-1185">Reference proteome</keyword>
<evidence type="ECO:0000313" key="2">
    <source>
        <dbReference type="EMBL" id="SHH33632.1"/>
    </source>
</evidence>
<sequence length="131" mass="15081">MIEDYTVWRFWFDVAQLAGTMAIGGYVWWDRRKKATDKRFVALEETVNDHGVSITGLAAAREKRDRDCDERLRRITDIERDVHHLPSRAEIGKLSDQIGSLTEKLGTLDGRLSGINRAVDLLNQHHLRIEP</sequence>
<dbReference type="EMBL" id="FQXS01000001">
    <property type="protein sequence ID" value="SHH33632.1"/>
    <property type="molecule type" value="Genomic_DNA"/>
</dbReference>
<dbReference type="AlphaFoldDB" id="A0A1M5S4T9"/>
<reference evidence="2 3" key="1">
    <citation type="submission" date="2016-11" db="EMBL/GenBank/DDBJ databases">
        <authorList>
            <person name="Jaros S."/>
            <person name="Januszkiewicz K."/>
            <person name="Wedrychowicz H."/>
        </authorList>
    </citation>
    <scope>NUCLEOTIDE SEQUENCE [LARGE SCALE GENOMIC DNA]</scope>
    <source>
        <strain evidence="2 3">DSM 9705</strain>
    </source>
</reference>
<name>A0A1M5S4T9_9BACT</name>
<dbReference type="RefSeq" id="WP_073372935.1">
    <property type="nucleotide sequence ID" value="NZ_FQXS01000001.1"/>
</dbReference>
<proteinExistence type="predicted"/>
<keyword evidence="1" id="KW-0812">Transmembrane</keyword>
<dbReference type="Proteomes" id="UP000184139">
    <property type="component" value="Unassembled WGS sequence"/>
</dbReference>
<keyword evidence="1" id="KW-0472">Membrane</keyword>
<feature type="transmembrane region" description="Helical" evidence="1">
    <location>
        <begin position="6"/>
        <end position="29"/>
    </location>
</feature>
<dbReference type="OrthoDB" id="6905585at2"/>
<organism evidence="2 3">
    <name type="scientific">Desulfofustis glycolicus DSM 9705</name>
    <dbReference type="NCBI Taxonomy" id="1121409"/>
    <lineage>
        <taxon>Bacteria</taxon>
        <taxon>Pseudomonadati</taxon>
        <taxon>Thermodesulfobacteriota</taxon>
        <taxon>Desulfobulbia</taxon>
        <taxon>Desulfobulbales</taxon>
        <taxon>Desulfocapsaceae</taxon>
        <taxon>Desulfofustis</taxon>
    </lineage>
</organism>
<dbReference type="STRING" id="1121409.SAMN02745124_00168"/>
<accession>A0A1M5S4T9</accession>
<keyword evidence="1" id="KW-1133">Transmembrane helix</keyword>